<evidence type="ECO:0000259" key="2">
    <source>
        <dbReference type="PROSITE" id="PS50404"/>
    </source>
</evidence>
<dbReference type="KEGG" id="pla:Plav_3583"/>
<evidence type="ECO:0000313" key="5">
    <source>
        <dbReference type="Proteomes" id="UP000006377"/>
    </source>
</evidence>
<dbReference type="Gene3D" id="1.20.1050.10">
    <property type="match status" value="1"/>
</dbReference>
<dbReference type="PANTHER" id="PTHR42673:SF4">
    <property type="entry name" value="MALEYLACETOACETATE ISOMERASE"/>
    <property type="match status" value="1"/>
</dbReference>
<dbReference type="SUPFAM" id="SSF47616">
    <property type="entry name" value="GST C-terminal domain-like"/>
    <property type="match status" value="1"/>
</dbReference>
<accession>A7HZ48</accession>
<dbReference type="EMBL" id="CP000774">
    <property type="protein sequence ID" value="ABS65181.1"/>
    <property type="molecule type" value="Genomic_DNA"/>
</dbReference>
<dbReference type="InterPro" id="IPR010987">
    <property type="entry name" value="Glutathione-S-Trfase_C-like"/>
</dbReference>
<dbReference type="OrthoDB" id="509852at2"/>
<dbReference type="InterPro" id="IPR036249">
    <property type="entry name" value="Thioredoxin-like_sf"/>
</dbReference>
<dbReference type="NCBIfam" id="TIGR01262">
    <property type="entry name" value="maiA"/>
    <property type="match status" value="1"/>
</dbReference>
<dbReference type="Proteomes" id="UP000006377">
    <property type="component" value="Chromosome"/>
</dbReference>
<proteinExistence type="inferred from homology"/>
<dbReference type="GO" id="GO:0004364">
    <property type="term" value="F:glutathione transferase activity"/>
    <property type="evidence" value="ECO:0007669"/>
    <property type="project" value="TreeGrafter"/>
</dbReference>
<name>A7HZ48_PARL1</name>
<dbReference type="GO" id="GO:0016034">
    <property type="term" value="F:maleylacetoacetate isomerase activity"/>
    <property type="evidence" value="ECO:0007669"/>
    <property type="project" value="TreeGrafter"/>
</dbReference>
<feature type="domain" description="GST N-terminal" evidence="2">
    <location>
        <begin position="1"/>
        <end position="83"/>
    </location>
</feature>
<evidence type="ECO:0000313" key="4">
    <source>
        <dbReference type="EMBL" id="ABS65181.1"/>
    </source>
</evidence>
<dbReference type="CDD" id="cd03191">
    <property type="entry name" value="GST_C_Zeta"/>
    <property type="match status" value="1"/>
</dbReference>
<dbReference type="HOGENOM" id="CLU_011226_20_1_5"/>
<dbReference type="InterPro" id="IPR005955">
    <property type="entry name" value="GST_Zeta"/>
</dbReference>
<dbReference type="GO" id="GO:0006559">
    <property type="term" value="P:L-phenylalanine catabolic process"/>
    <property type="evidence" value="ECO:0007669"/>
    <property type="project" value="TreeGrafter"/>
</dbReference>
<comment type="similarity">
    <text evidence="1">Belongs to the GST superfamily. Zeta family.</text>
</comment>
<dbReference type="InterPro" id="IPR040079">
    <property type="entry name" value="Glutathione_S-Trfase"/>
</dbReference>
<keyword evidence="5" id="KW-1185">Reference proteome</keyword>
<keyword evidence="4" id="KW-0413">Isomerase</keyword>
<reference evidence="4 5" key="1">
    <citation type="journal article" date="2011" name="Stand. Genomic Sci.">
        <title>Complete genome sequence of Parvibaculum lavamentivorans type strain (DS-1(T)).</title>
        <authorList>
            <person name="Schleheck D."/>
            <person name="Weiss M."/>
            <person name="Pitluck S."/>
            <person name="Bruce D."/>
            <person name="Land M.L."/>
            <person name="Han S."/>
            <person name="Saunders E."/>
            <person name="Tapia R."/>
            <person name="Detter C."/>
            <person name="Brettin T."/>
            <person name="Han J."/>
            <person name="Woyke T."/>
            <person name="Goodwin L."/>
            <person name="Pennacchio L."/>
            <person name="Nolan M."/>
            <person name="Cook A.M."/>
            <person name="Kjelleberg S."/>
            <person name="Thomas T."/>
        </authorList>
    </citation>
    <scope>NUCLEOTIDE SEQUENCE [LARGE SCALE GENOMIC DNA]</scope>
    <source>
        <strain evidence="5">DS-1 / DSM 13023 / NCIMB 13966</strain>
    </source>
</reference>
<dbReference type="PROSITE" id="PS50404">
    <property type="entry name" value="GST_NTER"/>
    <property type="match status" value="1"/>
</dbReference>
<organism evidence="4 5">
    <name type="scientific">Parvibaculum lavamentivorans (strain DS-1 / DSM 13023 / NCIMB 13966)</name>
    <dbReference type="NCBI Taxonomy" id="402881"/>
    <lineage>
        <taxon>Bacteria</taxon>
        <taxon>Pseudomonadati</taxon>
        <taxon>Pseudomonadota</taxon>
        <taxon>Alphaproteobacteria</taxon>
        <taxon>Hyphomicrobiales</taxon>
        <taxon>Parvibaculaceae</taxon>
        <taxon>Parvibaculum</taxon>
    </lineage>
</organism>
<dbReference type="InterPro" id="IPR034330">
    <property type="entry name" value="GST_Zeta_C"/>
</dbReference>
<dbReference type="RefSeq" id="WP_012112441.1">
    <property type="nucleotide sequence ID" value="NC_009719.1"/>
</dbReference>
<dbReference type="AlphaFoldDB" id="A7HZ48"/>
<dbReference type="STRING" id="402881.Plav_3583"/>
<dbReference type="SFLD" id="SFLDS00019">
    <property type="entry name" value="Glutathione_Transferase_(cytos"/>
    <property type="match status" value="1"/>
</dbReference>
<dbReference type="InterPro" id="IPR036282">
    <property type="entry name" value="Glutathione-S-Trfase_C_sf"/>
</dbReference>
<evidence type="ECO:0000256" key="1">
    <source>
        <dbReference type="ARBA" id="ARBA00010007"/>
    </source>
</evidence>
<dbReference type="SFLD" id="SFLDG00358">
    <property type="entry name" value="Main_(cytGST)"/>
    <property type="match status" value="1"/>
</dbReference>
<dbReference type="CDD" id="cd03042">
    <property type="entry name" value="GST_N_Zeta"/>
    <property type="match status" value="1"/>
</dbReference>
<dbReference type="InterPro" id="IPR034333">
    <property type="entry name" value="GST_Zeta_N"/>
</dbReference>
<gene>
    <name evidence="4" type="ordered locus">Plav_3583</name>
</gene>
<dbReference type="Pfam" id="PF13410">
    <property type="entry name" value="GST_C_2"/>
    <property type="match status" value="1"/>
</dbReference>
<dbReference type="PROSITE" id="PS50405">
    <property type="entry name" value="GST_CTER"/>
    <property type="match status" value="1"/>
</dbReference>
<sequence>MTLRLHNFFRNSAGHRVRIALALKGLDYEYVSVNIGPAGEQKSDAYLKLNPQGLVPTLEHDARILTQSLAIIEYLEEVFPEPSIMPADLLTRAQARAFAAAIAAEMHALNNSGVHRYLGGEMGLDDAKRQQWYAHWGTIGFTALEKTLASRPETPFCFGDKPTIADIFLVPQHLNYVRFKVDLEPYPRINRIVAHCGSLPAFKAAAPDAQPDYVEGL</sequence>
<dbReference type="InterPro" id="IPR004045">
    <property type="entry name" value="Glutathione_S-Trfase_N"/>
</dbReference>
<evidence type="ECO:0000259" key="3">
    <source>
        <dbReference type="PROSITE" id="PS50405"/>
    </source>
</evidence>
<dbReference type="Pfam" id="PF13409">
    <property type="entry name" value="GST_N_2"/>
    <property type="match status" value="1"/>
</dbReference>
<dbReference type="Gene3D" id="3.40.30.10">
    <property type="entry name" value="Glutaredoxin"/>
    <property type="match status" value="1"/>
</dbReference>
<feature type="domain" description="GST C-terminal" evidence="3">
    <location>
        <begin position="88"/>
        <end position="215"/>
    </location>
</feature>
<dbReference type="GO" id="GO:0006749">
    <property type="term" value="P:glutathione metabolic process"/>
    <property type="evidence" value="ECO:0007669"/>
    <property type="project" value="TreeGrafter"/>
</dbReference>
<protein>
    <submittedName>
        <fullName evidence="4">Maleylacetoacetate isomerase</fullName>
    </submittedName>
</protein>
<dbReference type="eggNOG" id="COG0625">
    <property type="taxonomic scope" value="Bacteria"/>
</dbReference>
<dbReference type="PANTHER" id="PTHR42673">
    <property type="entry name" value="MALEYLACETOACETATE ISOMERASE"/>
    <property type="match status" value="1"/>
</dbReference>
<dbReference type="GO" id="GO:0005737">
    <property type="term" value="C:cytoplasm"/>
    <property type="evidence" value="ECO:0007669"/>
    <property type="project" value="InterPro"/>
</dbReference>
<dbReference type="SUPFAM" id="SSF52833">
    <property type="entry name" value="Thioredoxin-like"/>
    <property type="match status" value="1"/>
</dbReference>